<evidence type="ECO:0000313" key="2">
    <source>
        <dbReference type="Proteomes" id="UP000606786"/>
    </source>
</evidence>
<organism evidence="1 2">
    <name type="scientific">Ceratitis capitata</name>
    <name type="common">Mediterranean fruit fly</name>
    <name type="synonym">Tephritis capitata</name>
    <dbReference type="NCBI Taxonomy" id="7213"/>
    <lineage>
        <taxon>Eukaryota</taxon>
        <taxon>Metazoa</taxon>
        <taxon>Ecdysozoa</taxon>
        <taxon>Arthropoda</taxon>
        <taxon>Hexapoda</taxon>
        <taxon>Insecta</taxon>
        <taxon>Pterygota</taxon>
        <taxon>Neoptera</taxon>
        <taxon>Endopterygota</taxon>
        <taxon>Diptera</taxon>
        <taxon>Brachycera</taxon>
        <taxon>Muscomorpha</taxon>
        <taxon>Tephritoidea</taxon>
        <taxon>Tephritidae</taxon>
        <taxon>Ceratitis</taxon>
        <taxon>Ceratitis</taxon>
    </lineage>
</organism>
<keyword evidence="2" id="KW-1185">Reference proteome</keyword>
<evidence type="ECO:0000313" key="1">
    <source>
        <dbReference type="EMBL" id="CAD7005653.1"/>
    </source>
</evidence>
<sequence length="80" mass="8965">MPFYSRDWRSPGEAWVKTDEGWVCKKVLECGKRDCPSKGSFILPSIPQPGTFIMTSIPPLTLICTHCQLHQSRGLTSLSL</sequence>
<dbReference type="Proteomes" id="UP000606786">
    <property type="component" value="Unassembled WGS sequence"/>
</dbReference>
<accession>A0A811V7S5</accession>
<comment type="caution">
    <text evidence="1">The sequence shown here is derived from an EMBL/GenBank/DDBJ whole genome shotgun (WGS) entry which is preliminary data.</text>
</comment>
<dbReference type="AlphaFoldDB" id="A0A811V7S5"/>
<protein>
    <submittedName>
        <fullName evidence="1">(Mediterranean fruit fly) hypothetical protein</fullName>
    </submittedName>
</protein>
<proteinExistence type="predicted"/>
<name>A0A811V7S5_CERCA</name>
<dbReference type="EMBL" id="CAJHJT010000034">
    <property type="protein sequence ID" value="CAD7005653.1"/>
    <property type="molecule type" value="Genomic_DNA"/>
</dbReference>
<gene>
    <name evidence="1" type="ORF">CCAP1982_LOCUS14010</name>
</gene>
<reference evidence="1" key="1">
    <citation type="submission" date="2020-11" db="EMBL/GenBank/DDBJ databases">
        <authorList>
            <person name="Whitehead M."/>
        </authorList>
    </citation>
    <scope>NUCLEOTIDE SEQUENCE</scope>
    <source>
        <strain evidence="1">EGII</strain>
    </source>
</reference>